<keyword evidence="12" id="KW-0497">Mitogen</keyword>
<dbReference type="Pfam" id="PF00340">
    <property type="entry name" value="IL1"/>
    <property type="match status" value="1"/>
</dbReference>
<dbReference type="PANTHER" id="PTHR10078">
    <property type="entry name" value="INTERLEUKIN-1 FAMILY MEMBER"/>
    <property type="match status" value="1"/>
</dbReference>
<keyword evidence="15" id="KW-1185">Reference proteome</keyword>
<comment type="similarity">
    <text evidence="4">Belongs to the IL-1 family.</text>
</comment>
<evidence type="ECO:0000256" key="4">
    <source>
        <dbReference type="ARBA" id="ARBA00010448"/>
    </source>
</evidence>
<name>A0A3Q3GK99_9LABR</name>
<evidence type="ECO:0000313" key="15">
    <source>
        <dbReference type="Proteomes" id="UP000261660"/>
    </source>
</evidence>
<dbReference type="STRING" id="56723.ENSLBEP00000033711"/>
<feature type="region of interest" description="Disordered" evidence="13">
    <location>
        <begin position="117"/>
        <end position="144"/>
    </location>
</feature>
<evidence type="ECO:0000256" key="6">
    <source>
        <dbReference type="ARBA" id="ARBA00022490"/>
    </source>
</evidence>
<accession>A0A3Q3GK99</accession>
<feature type="compositionally biased region" description="Basic and acidic residues" evidence="13">
    <location>
        <begin position="117"/>
        <end position="139"/>
    </location>
</feature>
<dbReference type="InterPro" id="IPR008996">
    <property type="entry name" value="IL1/FGF"/>
</dbReference>
<evidence type="ECO:0000256" key="5">
    <source>
        <dbReference type="ARBA" id="ARBA00014702"/>
    </source>
</evidence>
<evidence type="ECO:0000256" key="11">
    <source>
        <dbReference type="ARBA" id="ARBA00023228"/>
    </source>
</evidence>
<keyword evidence="11" id="KW-0458">Lysosome</keyword>
<sequence length="359" mass="39983">MDHKDSQVKGGVLIVHQILEGKHQYEVENVLKSRKGEKMFVRKGDKLMHINGVDLQDLTPEDLAEMLAEGNPMLTIHKPSTMKEYTPQPYPAEDTLRPVSKENTVLSFCMEMKREEDLEENKAGEKGDDKGDGSDKETCCAENGQNGEGGDLLVISMVKTSISVVKGRGCDKNSSCGGCHGTGCTYNDVVVVSESREVVLVPRGGGFKQLKQANYTIRHVASQQYLRGLCLQNSVYASPNPEKITIYTYKTTYFSWFPKGKPVVLNFTGSNCFLRCCKEGDRVLLRAETCEKQRLKQISKSDENALSFVFFMKSDSSLLKFESALHSGWFIQIVSSQSVNMATLDGGSEDHSFLFIIQK</sequence>
<dbReference type="Proteomes" id="UP000261660">
    <property type="component" value="Unplaced"/>
</dbReference>
<organism evidence="14 15">
    <name type="scientific">Labrus bergylta</name>
    <name type="common">ballan wrasse</name>
    <dbReference type="NCBI Taxonomy" id="56723"/>
    <lineage>
        <taxon>Eukaryota</taxon>
        <taxon>Metazoa</taxon>
        <taxon>Chordata</taxon>
        <taxon>Craniata</taxon>
        <taxon>Vertebrata</taxon>
        <taxon>Euteleostomi</taxon>
        <taxon>Actinopterygii</taxon>
        <taxon>Neopterygii</taxon>
        <taxon>Teleostei</taxon>
        <taxon>Neoteleostei</taxon>
        <taxon>Acanthomorphata</taxon>
        <taxon>Eupercaria</taxon>
        <taxon>Labriformes</taxon>
        <taxon>Labridae</taxon>
        <taxon>Labrus</taxon>
    </lineage>
</organism>
<dbReference type="GO" id="GO:0019221">
    <property type="term" value="P:cytokine-mediated signaling pathway"/>
    <property type="evidence" value="ECO:0007669"/>
    <property type="project" value="TreeGrafter"/>
</dbReference>
<dbReference type="Ensembl" id="ENSLBET00000035182.1">
    <property type="protein sequence ID" value="ENSLBEP00000033711.1"/>
    <property type="gene ID" value="ENSLBEG00000025380.1"/>
</dbReference>
<dbReference type="CDD" id="cd00100">
    <property type="entry name" value="beta-trefoil_IL1"/>
    <property type="match status" value="1"/>
</dbReference>
<dbReference type="GO" id="GO:0005829">
    <property type="term" value="C:cytosol"/>
    <property type="evidence" value="ECO:0007669"/>
    <property type="project" value="UniProtKB-SubCell"/>
</dbReference>
<dbReference type="InterPro" id="IPR036034">
    <property type="entry name" value="PDZ_sf"/>
</dbReference>
<evidence type="ECO:0000256" key="10">
    <source>
        <dbReference type="ARBA" id="ARBA00023198"/>
    </source>
</evidence>
<dbReference type="GO" id="GO:0005615">
    <property type="term" value="C:extracellular space"/>
    <property type="evidence" value="ECO:0007669"/>
    <property type="project" value="UniProtKB-KW"/>
</dbReference>
<dbReference type="GO" id="GO:0010628">
    <property type="term" value="P:positive regulation of gene expression"/>
    <property type="evidence" value="ECO:0007669"/>
    <property type="project" value="TreeGrafter"/>
</dbReference>
<dbReference type="GO" id="GO:0005764">
    <property type="term" value="C:lysosome"/>
    <property type="evidence" value="ECO:0007669"/>
    <property type="project" value="UniProtKB-SubCell"/>
</dbReference>
<dbReference type="GO" id="GO:0001660">
    <property type="term" value="P:fever generation"/>
    <property type="evidence" value="ECO:0007669"/>
    <property type="project" value="UniProtKB-KW"/>
</dbReference>
<keyword evidence="8" id="KW-0964">Secreted</keyword>
<evidence type="ECO:0000256" key="9">
    <source>
        <dbReference type="ARBA" id="ARBA00022620"/>
    </source>
</evidence>
<reference evidence="14" key="2">
    <citation type="submission" date="2025-09" db="UniProtKB">
        <authorList>
            <consortium name="Ensembl"/>
        </authorList>
    </citation>
    <scope>IDENTIFICATION</scope>
</reference>
<evidence type="ECO:0000256" key="12">
    <source>
        <dbReference type="ARBA" id="ARBA00023246"/>
    </source>
</evidence>
<keyword evidence="6" id="KW-0963">Cytoplasm</keyword>
<dbReference type="GO" id="GO:0051781">
    <property type="term" value="P:positive regulation of cell division"/>
    <property type="evidence" value="ECO:0007669"/>
    <property type="project" value="UniProtKB-KW"/>
</dbReference>
<dbReference type="SUPFAM" id="SSF50353">
    <property type="entry name" value="Cytokine"/>
    <property type="match status" value="1"/>
</dbReference>
<evidence type="ECO:0000256" key="2">
    <source>
        <dbReference type="ARBA" id="ARBA00004514"/>
    </source>
</evidence>
<evidence type="ECO:0000256" key="3">
    <source>
        <dbReference type="ARBA" id="ARBA00004550"/>
    </source>
</evidence>
<evidence type="ECO:0000256" key="1">
    <source>
        <dbReference type="ARBA" id="ARBA00004371"/>
    </source>
</evidence>
<dbReference type="InterPro" id="IPR000975">
    <property type="entry name" value="IL-1_fam"/>
</dbReference>
<evidence type="ECO:0000313" key="14">
    <source>
        <dbReference type="Ensembl" id="ENSLBEP00000033711.1"/>
    </source>
</evidence>
<dbReference type="GO" id="GO:0071222">
    <property type="term" value="P:cellular response to lipopolysaccharide"/>
    <property type="evidence" value="ECO:0007669"/>
    <property type="project" value="TreeGrafter"/>
</dbReference>
<comment type="subcellular location">
    <subcellularLocation>
        <location evidence="2">Cytoplasm</location>
        <location evidence="2">Cytosol</location>
    </subcellularLocation>
    <subcellularLocation>
        <location evidence="1">Lysosome</location>
    </subcellularLocation>
    <subcellularLocation>
        <location evidence="3">Secreted</location>
        <location evidence="3">Extracellular exosome</location>
    </subcellularLocation>
</comment>
<evidence type="ECO:0000256" key="7">
    <source>
        <dbReference type="ARBA" id="ARBA00022514"/>
    </source>
</evidence>
<dbReference type="AlphaFoldDB" id="A0A3Q3GK99"/>
<keyword evidence="7" id="KW-0202">Cytokine</keyword>
<dbReference type="GO" id="GO:0005125">
    <property type="term" value="F:cytokine activity"/>
    <property type="evidence" value="ECO:0007669"/>
    <property type="project" value="UniProtKB-KW"/>
</dbReference>
<proteinExistence type="inferred from homology"/>
<dbReference type="GeneTree" id="ENSGT01150000288089"/>
<protein>
    <recommendedName>
        <fullName evidence="5">Interleukin-1 beta</fullName>
    </recommendedName>
</protein>
<reference evidence="14" key="1">
    <citation type="submission" date="2025-08" db="UniProtKB">
        <authorList>
            <consortium name="Ensembl"/>
        </authorList>
    </citation>
    <scope>IDENTIFICATION</scope>
</reference>
<keyword evidence="10" id="KW-0395">Inflammatory response</keyword>
<dbReference type="PANTHER" id="PTHR10078:SF30">
    <property type="entry name" value="INTERLEUKIN-1 BETA"/>
    <property type="match status" value="1"/>
</dbReference>
<dbReference type="Gene3D" id="2.80.10.50">
    <property type="match status" value="1"/>
</dbReference>
<dbReference type="InParanoid" id="A0A3Q3GK99"/>
<evidence type="ECO:0000256" key="13">
    <source>
        <dbReference type="SAM" id="MobiDB-lite"/>
    </source>
</evidence>
<dbReference type="GO" id="GO:0006955">
    <property type="term" value="P:immune response"/>
    <property type="evidence" value="ECO:0007669"/>
    <property type="project" value="InterPro"/>
</dbReference>
<dbReference type="OrthoDB" id="8962877at2759"/>
<keyword evidence="9" id="KW-0666">Pyrogen</keyword>
<dbReference type="SMART" id="SM00125">
    <property type="entry name" value="IL1"/>
    <property type="match status" value="1"/>
</dbReference>
<dbReference type="SUPFAM" id="SSF50156">
    <property type="entry name" value="PDZ domain-like"/>
    <property type="match status" value="1"/>
</dbReference>
<evidence type="ECO:0000256" key="8">
    <source>
        <dbReference type="ARBA" id="ARBA00022525"/>
    </source>
</evidence>